<sequence length="38" mass="4415">MLSACPLYADVTQVHRTERRLGLPEFQGVQIVQHVYMQ</sequence>
<accession>I3XGK1</accession>
<organism evidence="1">
    <name type="scientific">Sinorhizobium fredii (strain USDA 257)</name>
    <dbReference type="NCBI Taxonomy" id="1185652"/>
    <lineage>
        <taxon>Bacteria</taxon>
        <taxon>Pseudomonadati</taxon>
        <taxon>Pseudomonadota</taxon>
        <taxon>Alphaproteobacteria</taxon>
        <taxon>Hyphomicrobiales</taxon>
        <taxon>Rhizobiaceae</taxon>
        <taxon>Sinorhizobium/Ensifer group</taxon>
        <taxon>Sinorhizobium</taxon>
    </lineage>
</organism>
<protein>
    <submittedName>
        <fullName evidence="1">Uncharacterized protein</fullName>
    </submittedName>
</protein>
<dbReference type="HOGENOM" id="CLU_3333073_0_0_5"/>
<gene>
    <name evidence="1" type="ORF">USDA257_p02920</name>
</gene>
<evidence type="ECO:0000313" key="1">
    <source>
        <dbReference type="EMBL" id="AFL55007.1"/>
    </source>
</evidence>
<geneLocation type="plasmid" evidence="2">
    <name>pUSDA257 fragment 2</name>
</geneLocation>
<keyword evidence="1" id="KW-0614">Plasmid</keyword>
<proteinExistence type="predicted"/>
<evidence type="ECO:0000313" key="2">
    <source>
        <dbReference type="Proteomes" id="UP000006180"/>
    </source>
</evidence>
<dbReference type="EMBL" id="CP003565">
    <property type="protein sequence ID" value="AFL55007.1"/>
    <property type="molecule type" value="Genomic_DNA"/>
</dbReference>
<name>I3XGK1_SINF2</name>
<reference evidence="1" key="1">
    <citation type="journal article" date="2012" name="J. Bacteriol.">
        <title>Complete genome sequence of the broad-host-range strain Sinorhizobium fredii USDA257.</title>
        <authorList>
            <person name="Schuldes J."/>
            <person name="Rodriguez Orbegoso M."/>
            <person name="Schmeisser C."/>
            <person name="Krishnan H.B."/>
            <person name="Daniel R."/>
            <person name="Streit W.R."/>
        </authorList>
    </citation>
    <scope>NUCLEOTIDE SEQUENCE [LARGE SCALE GENOMIC DNA]</scope>
    <source>
        <strain evidence="1">USDA 257</strain>
        <plasmid evidence="1">pUSDA257</plasmid>
    </source>
</reference>
<dbReference type="AlphaFoldDB" id="I3XGK1"/>